<name>A0AAI8VM27_9PEZI</name>
<keyword evidence="1" id="KW-0732">Signal</keyword>
<gene>
    <name evidence="2" type="ORF">KHLLAP_LOCUS7914</name>
</gene>
<sequence>MLLLGPFYFLLGASVVSDAALSNVNTDPKVDPNRNCQVDIHIYLHNITEGQDFFAITTNPKFLNGTQIVQATFRELQFFDAILDDTNRIFETGEFGANRDIMTISNENRSTVFLEFSGLRFFSDQNTGDLNAHCPLNTEFAYCGIGHDCNATEPGVFKTLDPVALAERDVQCIFPC</sequence>
<evidence type="ECO:0000313" key="2">
    <source>
        <dbReference type="EMBL" id="CAJ2507446.1"/>
    </source>
</evidence>
<evidence type="ECO:0000256" key="1">
    <source>
        <dbReference type="SAM" id="SignalP"/>
    </source>
</evidence>
<reference evidence="2" key="1">
    <citation type="submission" date="2023-10" db="EMBL/GenBank/DDBJ databases">
        <authorList>
            <person name="Hackl T."/>
        </authorList>
    </citation>
    <scope>NUCLEOTIDE SEQUENCE</scope>
</reference>
<organism evidence="2 3">
    <name type="scientific">Anthostomella pinea</name>
    <dbReference type="NCBI Taxonomy" id="933095"/>
    <lineage>
        <taxon>Eukaryota</taxon>
        <taxon>Fungi</taxon>
        <taxon>Dikarya</taxon>
        <taxon>Ascomycota</taxon>
        <taxon>Pezizomycotina</taxon>
        <taxon>Sordariomycetes</taxon>
        <taxon>Xylariomycetidae</taxon>
        <taxon>Xylariales</taxon>
        <taxon>Xylariaceae</taxon>
        <taxon>Anthostomella</taxon>
    </lineage>
</organism>
<protein>
    <submittedName>
        <fullName evidence="2">Uu.00g086320.m01.CDS01</fullName>
    </submittedName>
</protein>
<accession>A0AAI8VM27</accession>
<keyword evidence="3" id="KW-1185">Reference proteome</keyword>
<feature type="signal peptide" evidence="1">
    <location>
        <begin position="1"/>
        <end position="19"/>
    </location>
</feature>
<feature type="chain" id="PRO_5042508204" evidence="1">
    <location>
        <begin position="20"/>
        <end position="176"/>
    </location>
</feature>
<proteinExistence type="predicted"/>
<dbReference type="Proteomes" id="UP001295740">
    <property type="component" value="Unassembled WGS sequence"/>
</dbReference>
<dbReference type="EMBL" id="CAUWAG010000010">
    <property type="protein sequence ID" value="CAJ2507446.1"/>
    <property type="molecule type" value="Genomic_DNA"/>
</dbReference>
<comment type="caution">
    <text evidence="2">The sequence shown here is derived from an EMBL/GenBank/DDBJ whole genome shotgun (WGS) entry which is preliminary data.</text>
</comment>
<dbReference type="AlphaFoldDB" id="A0AAI8VM27"/>
<evidence type="ECO:0000313" key="3">
    <source>
        <dbReference type="Proteomes" id="UP001295740"/>
    </source>
</evidence>